<dbReference type="Pfam" id="PF12705">
    <property type="entry name" value="PDDEXK_1"/>
    <property type="match status" value="1"/>
</dbReference>
<dbReference type="Gene3D" id="1.10.486.10">
    <property type="entry name" value="PCRA, domain 4"/>
    <property type="match status" value="1"/>
</dbReference>
<dbReference type="Gene3D" id="3.90.320.10">
    <property type="match status" value="1"/>
</dbReference>
<feature type="domain" description="PD-(D/E)XK endonuclease-like" evidence="1">
    <location>
        <begin position="889"/>
        <end position="1165"/>
    </location>
</feature>
<reference evidence="3" key="1">
    <citation type="submission" date="2014-09" db="EMBL/GenBank/DDBJ databases">
        <authorList>
            <person name="Sharma Rahul"/>
            <person name="Thines Marco"/>
        </authorList>
    </citation>
    <scope>NUCLEOTIDE SEQUENCE [LARGE SCALE GENOMIC DNA]</scope>
</reference>
<dbReference type="InterPro" id="IPR011604">
    <property type="entry name" value="PDDEXK-like_dom_sf"/>
</dbReference>
<dbReference type="Proteomes" id="UP000054928">
    <property type="component" value="Unassembled WGS sequence"/>
</dbReference>
<name>A0A0P1AGD9_PLAHL</name>
<accession>A0A0P1AGD9</accession>
<dbReference type="EMBL" id="CCYD01000442">
    <property type="protein sequence ID" value="CEG39815.1"/>
    <property type="molecule type" value="Genomic_DNA"/>
</dbReference>
<dbReference type="OrthoDB" id="64878at2759"/>
<dbReference type="OMA" id="RCPHRYY"/>
<protein>
    <submittedName>
        <fullName evidence="2">p-loop containing nucleoside triphosphate hydrolase</fullName>
    </submittedName>
</protein>
<proteinExistence type="predicted"/>
<keyword evidence="2" id="KW-0378">Hydrolase</keyword>
<dbReference type="SUPFAM" id="SSF52540">
    <property type="entry name" value="P-loop containing nucleoside triphosphate hydrolases"/>
    <property type="match status" value="1"/>
</dbReference>
<evidence type="ECO:0000313" key="3">
    <source>
        <dbReference type="Proteomes" id="UP000054928"/>
    </source>
</evidence>
<dbReference type="InterPro" id="IPR038726">
    <property type="entry name" value="PDDEXK_AddAB-type"/>
</dbReference>
<dbReference type="InterPro" id="IPR027417">
    <property type="entry name" value="P-loop_NTPase"/>
</dbReference>
<organism evidence="2 3">
    <name type="scientific">Plasmopara halstedii</name>
    <name type="common">Downy mildew of sunflower</name>
    <dbReference type="NCBI Taxonomy" id="4781"/>
    <lineage>
        <taxon>Eukaryota</taxon>
        <taxon>Sar</taxon>
        <taxon>Stramenopiles</taxon>
        <taxon>Oomycota</taxon>
        <taxon>Peronosporomycetes</taxon>
        <taxon>Peronosporales</taxon>
        <taxon>Peronosporaceae</taxon>
        <taxon>Plasmopara</taxon>
    </lineage>
</organism>
<dbReference type="RefSeq" id="XP_024576184.1">
    <property type="nucleotide sequence ID" value="XM_024725404.1"/>
</dbReference>
<keyword evidence="3" id="KW-1185">Reference proteome</keyword>
<dbReference type="AlphaFoldDB" id="A0A0P1AGD9"/>
<dbReference type="GeneID" id="36405104"/>
<dbReference type="GO" id="GO:0016787">
    <property type="term" value="F:hydrolase activity"/>
    <property type="evidence" value="ECO:0007669"/>
    <property type="project" value="UniProtKB-KW"/>
</dbReference>
<evidence type="ECO:0000313" key="2">
    <source>
        <dbReference type="EMBL" id="CEG39815.1"/>
    </source>
</evidence>
<evidence type="ECO:0000259" key="1">
    <source>
        <dbReference type="Pfam" id="PF12705"/>
    </source>
</evidence>
<sequence length="1180" mass="133864">MARQVLLVQRLPWRFVILRKTSHSSKYTHRLLCKSYSSASSDSDVPFPVTRPNTVHKSLVTNLPNRQALQHVRWLLQQPNCRILLLTGSPAFDSFVRAELEKELSVFELERHGHGIFGVREFCQLLLRESDRDRRVFNRAQLTALMLHNGISVPGAPHLTAMSTLQRRKGVQNLLQHFHLLEKEGVTAEKYASVAAKSDNLVPQKLVEVYQRYQELLVQHNVISWDGVVLEVAGMCGLHDLSTSKQEAITAKEFSQMVMKEYTDVVIENVERITPTMAKLLGHLCGQPSVQSSASYSRVLGVENECARTQQLEEQLLKTAIWTGIERSVTRVSMQSDIKEAERREQMQVFAQQILTQNVNPLRGALCPIPFQCWKFETTEAEEKAIGAFFTRELQRNDSIRVTVLCPSYADVHRIVLAFKKQKIPVAVADDHVAARVNSTGKPIHLFDEPGINAVYSLLCALCFPSDSRHLYNILRSDYIAFPPELLSWLMEKDHRSHVDLFTVLEGFVNSQGTSLGTSYTRKDADEVERSQLNAIRLETGLKKAESFVNLIKRLRAKCHEMSAVELVQIFLEESGRLTSLVNPSSPAEEREALLLADFLRELETVQNIVKSDKVTFVTPYLQQLRETSLTPSASWEDKMSADFSTNNESVRVLPLAKHTLTSIAATEAKSSSNQHTLVLMSMRDSKFPGRMKRLTLPLPYELLSEPYPVQTRLEHLKQCEGLAYEALMLAEYNAVVLSFAELASSSSKREVLSRTLQPIWHDGDEPEGFTMNEDGEERKLNEITSFEDLEKSQHLAFDKFFSKEKMIDTSYSWFSKAARFMRELANRMLHPHAAINTYRSLSKNDDTAARARQEQDKEPLLREKISDRAETPHLRALPLTSPSYEPSHLSYSQISEYLRCPHRYYLSRVMKLNGDMSTSMMFGSALHTGIAAFAKVIAAAQQRGMVTEEAKMLAAIEAKAAFRSSWVGDGYGLFTSSEQASVLFERGMMALYDFAQSHHDDLQHQEIVGVEQEFSIFVPEANIELRGVWDRIDRVSNNDRGSSSLVIKEFKSNMSGAQRNMQKLVVDSLQLKLYMYAFRKVYGEAPYGAQLQEIGENFVEERDDLSNKRQTSYSRKKNKIGFELFSEKAEREAVNAIVEVASRLREGHFDPKPTFAECAFCPYVASACHSVSNNVTFEN</sequence>